<reference evidence="1 2" key="1">
    <citation type="submission" date="2014-03" db="EMBL/GenBank/DDBJ databases">
        <title>complete genome sequence of Flavobacteriaceae bacterium JBKA-6.</title>
        <authorList>
            <person name="Takano T."/>
            <person name="Nakamura Y."/>
            <person name="Takuma S."/>
            <person name="Yasuike M."/>
            <person name="Matsuyama T."/>
            <person name="Sakai T."/>
            <person name="Fujiwara A."/>
            <person name="Kimoto K."/>
            <person name="Fukuda Y."/>
            <person name="Kondo H."/>
            <person name="Hirono I."/>
            <person name="Nakayasu C."/>
        </authorList>
    </citation>
    <scope>NUCLEOTIDE SEQUENCE [LARGE SCALE GENOMIC DNA]</scope>
    <source>
        <strain evidence="1 2">JBKA-6</strain>
    </source>
</reference>
<proteinExistence type="predicted"/>
<protein>
    <submittedName>
        <fullName evidence="1">Uncharacterized protein</fullName>
    </submittedName>
</protein>
<dbReference type="Proteomes" id="UP000243197">
    <property type="component" value="Chromosome"/>
</dbReference>
<dbReference type="EMBL" id="AP014564">
    <property type="protein sequence ID" value="BAV94432.1"/>
    <property type="molecule type" value="Genomic_DNA"/>
</dbReference>
<evidence type="ECO:0000313" key="1">
    <source>
        <dbReference type="EMBL" id="BAV94432.1"/>
    </source>
</evidence>
<organism evidence="1 2">
    <name type="scientific">Ichthyobacterium seriolicida</name>
    <dbReference type="NCBI Taxonomy" id="242600"/>
    <lineage>
        <taxon>Bacteria</taxon>
        <taxon>Pseudomonadati</taxon>
        <taxon>Bacteroidota</taxon>
        <taxon>Flavobacteriia</taxon>
        <taxon>Flavobacteriales</taxon>
        <taxon>Ichthyobacteriaceae</taxon>
        <taxon>Ichthyobacterium</taxon>
    </lineage>
</organism>
<dbReference type="AlphaFoldDB" id="A0A1J1EA86"/>
<accession>A0A1J1EA86</accession>
<dbReference type="KEGG" id="ise:JBKA6_0419"/>
<keyword evidence="2" id="KW-1185">Reference proteome</keyword>
<name>A0A1J1EA86_9FLAO</name>
<gene>
    <name evidence="1" type="ORF">JBKA6_0419</name>
</gene>
<evidence type="ECO:0000313" key="2">
    <source>
        <dbReference type="Proteomes" id="UP000243197"/>
    </source>
</evidence>
<sequence>MISKVPNNISYTIKEKAIGRVLSTKKGMSKTLGLKYS</sequence>